<evidence type="ECO:0000259" key="5">
    <source>
        <dbReference type="PROSITE" id="PS50930"/>
    </source>
</evidence>
<dbReference type="PROSITE" id="PS50930">
    <property type="entry name" value="HTH_LYTTR"/>
    <property type="match status" value="1"/>
</dbReference>
<evidence type="ECO:0000313" key="7">
    <source>
        <dbReference type="Proteomes" id="UP001431449"/>
    </source>
</evidence>
<dbReference type="RefSeq" id="WP_248203972.1">
    <property type="nucleotide sequence ID" value="NZ_JALNMH010000001.1"/>
</dbReference>
<dbReference type="Pfam" id="PF00072">
    <property type="entry name" value="Response_reg"/>
    <property type="match status" value="1"/>
</dbReference>
<protein>
    <submittedName>
        <fullName evidence="6">LytTR family DNA-binding domain-containing protein</fullName>
    </submittedName>
</protein>
<keyword evidence="3" id="KW-0597">Phosphoprotein</keyword>
<dbReference type="Gene3D" id="2.40.50.1020">
    <property type="entry name" value="LytTr DNA-binding domain"/>
    <property type="match status" value="1"/>
</dbReference>
<sequence>MSPARGPFRCLVVDDEPIAHRIIDDYCRALPHLQPVRHAFDAMQAMGMLAEESFDLLLLDLNMPRLGGFDFLRSVQLSCPVIVTTAHAEHALEGFELHVCDYLLKPVSFERFVKAVNRALPPVAPAACEAAPAPGAAGDALPRSLFIKGDRKHHQLALADIRYVEACGNYCVVRANDGSIITPQSLSGMERSLPAEQFLRVHKSYLVAIARIRSVSATSLQVGDDTVPIGPSYRKQVFARLQIDGANG</sequence>
<feature type="modified residue" description="4-aspartylphosphate" evidence="3">
    <location>
        <position position="60"/>
    </location>
</feature>
<dbReference type="PANTHER" id="PTHR48111:SF17">
    <property type="entry name" value="TRANSCRIPTIONAL REGULATORY PROTEIN YPDB"/>
    <property type="match status" value="1"/>
</dbReference>
<accession>A0ABT0GD04</accession>
<evidence type="ECO:0000256" key="2">
    <source>
        <dbReference type="ARBA" id="ARBA00023125"/>
    </source>
</evidence>
<dbReference type="Proteomes" id="UP001431449">
    <property type="component" value="Unassembled WGS sequence"/>
</dbReference>
<keyword evidence="2 6" id="KW-0238">DNA-binding</keyword>
<reference evidence="6" key="1">
    <citation type="submission" date="2022-04" db="EMBL/GenBank/DDBJ databases">
        <title>Lysobacter sp. CAU 1642 isolated from sea sand.</title>
        <authorList>
            <person name="Kim W."/>
        </authorList>
    </citation>
    <scope>NUCLEOTIDE SEQUENCE</scope>
    <source>
        <strain evidence="6">CAU 1642</strain>
    </source>
</reference>
<dbReference type="Gene3D" id="3.40.50.2300">
    <property type="match status" value="1"/>
</dbReference>
<keyword evidence="1" id="KW-0902">Two-component regulatory system</keyword>
<dbReference type="SMART" id="SM00448">
    <property type="entry name" value="REC"/>
    <property type="match status" value="1"/>
</dbReference>
<organism evidence="6 7">
    <name type="scientific">Pseudomarimonas salicorniae</name>
    <dbReference type="NCBI Taxonomy" id="2933270"/>
    <lineage>
        <taxon>Bacteria</taxon>
        <taxon>Pseudomonadati</taxon>
        <taxon>Pseudomonadota</taxon>
        <taxon>Gammaproteobacteria</taxon>
        <taxon>Lysobacterales</taxon>
        <taxon>Lysobacteraceae</taxon>
        <taxon>Pseudomarimonas</taxon>
    </lineage>
</organism>
<dbReference type="InterPro" id="IPR007492">
    <property type="entry name" value="LytTR_DNA-bd_dom"/>
</dbReference>
<dbReference type="InterPro" id="IPR001789">
    <property type="entry name" value="Sig_transdc_resp-reg_receiver"/>
</dbReference>
<evidence type="ECO:0000256" key="1">
    <source>
        <dbReference type="ARBA" id="ARBA00023012"/>
    </source>
</evidence>
<evidence type="ECO:0000313" key="6">
    <source>
        <dbReference type="EMBL" id="MCK7592064.1"/>
    </source>
</evidence>
<feature type="domain" description="Response regulatory" evidence="4">
    <location>
        <begin position="9"/>
        <end position="120"/>
    </location>
</feature>
<dbReference type="SMART" id="SM00850">
    <property type="entry name" value="LytTR"/>
    <property type="match status" value="1"/>
</dbReference>
<dbReference type="PROSITE" id="PS50110">
    <property type="entry name" value="RESPONSE_REGULATORY"/>
    <property type="match status" value="1"/>
</dbReference>
<dbReference type="SUPFAM" id="SSF52172">
    <property type="entry name" value="CheY-like"/>
    <property type="match status" value="1"/>
</dbReference>
<feature type="domain" description="HTH LytTR-type" evidence="5">
    <location>
        <begin position="145"/>
        <end position="243"/>
    </location>
</feature>
<dbReference type="InterPro" id="IPR039420">
    <property type="entry name" value="WalR-like"/>
</dbReference>
<proteinExistence type="predicted"/>
<evidence type="ECO:0000259" key="4">
    <source>
        <dbReference type="PROSITE" id="PS50110"/>
    </source>
</evidence>
<dbReference type="Pfam" id="PF04397">
    <property type="entry name" value="LytTR"/>
    <property type="match status" value="1"/>
</dbReference>
<comment type="caution">
    <text evidence="6">The sequence shown here is derived from an EMBL/GenBank/DDBJ whole genome shotgun (WGS) entry which is preliminary data.</text>
</comment>
<gene>
    <name evidence="6" type="ORF">M0G41_00095</name>
</gene>
<dbReference type="InterPro" id="IPR011006">
    <property type="entry name" value="CheY-like_superfamily"/>
</dbReference>
<dbReference type="GO" id="GO:0003677">
    <property type="term" value="F:DNA binding"/>
    <property type="evidence" value="ECO:0007669"/>
    <property type="project" value="UniProtKB-KW"/>
</dbReference>
<keyword evidence="7" id="KW-1185">Reference proteome</keyword>
<dbReference type="PANTHER" id="PTHR48111">
    <property type="entry name" value="REGULATOR OF RPOS"/>
    <property type="match status" value="1"/>
</dbReference>
<evidence type="ECO:0000256" key="3">
    <source>
        <dbReference type="PROSITE-ProRule" id="PRU00169"/>
    </source>
</evidence>
<dbReference type="EMBL" id="JALNMH010000001">
    <property type="protein sequence ID" value="MCK7592064.1"/>
    <property type="molecule type" value="Genomic_DNA"/>
</dbReference>
<name>A0ABT0GD04_9GAMM</name>